<keyword evidence="3" id="KW-1185">Reference proteome</keyword>
<organism evidence="2 3">
    <name type="scientific">Mycena belliarum</name>
    <dbReference type="NCBI Taxonomy" id="1033014"/>
    <lineage>
        <taxon>Eukaryota</taxon>
        <taxon>Fungi</taxon>
        <taxon>Dikarya</taxon>
        <taxon>Basidiomycota</taxon>
        <taxon>Agaricomycotina</taxon>
        <taxon>Agaricomycetes</taxon>
        <taxon>Agaricomycetidae</taxon>
        <taxon>Agaricales</taxon>
        <taxon>Marasmiineae</taxon>
        <taxon>Mycenaceae</taxon>
        <taxon>Mycena</taxon>
    </lineage>
</organism>
<feature type="compositionally biased region" description="Gly residues" evidence="1">
    <location>
        <begin position="13"/>
        <end position="24"/>
    </location>
</feature>
<feature type="region of interest" description="Disordered" evidence="1">
    <location>
        <begin position="1"/>
        <end position="32"/>
    </location>
</feature>
<evidence type="ECO:0000313" key="2">
    <source>
        <dbReference type="EMBL" id="KAJ7078022.1"/>
    </source>
</evidence>
<protein>
    <submittedName>
        <fullName evidence="2">Uncharacterized protein</fullName>
    </submittedName>
</protein>
<dbReference type="Proteomes" id="UP001222325">
    <property type="component" value="Unassembled WGS sequence"/>
</dbReference>
<dbReference type="EMBL" id="JARJCN010000069">
    <property type="protein sequence ID" value="KAJ7078022.1"/>
    <property type="molecule type" value="Genomic_DNA"/>
</dbReference>
<comment type="caution">
    <text evidence="2">The sequence shown here is derived from an EMBL/GenBank/DDBJ whole genome shotgun (WGS) entry which is preliminary data.</text>
</comment>
<feature type="compositionally biased region" description="Low complexity" evidence="1">
    <location>
        <begin position="1"/>
        <end position="12"/>
    </location>
</feature>
<feature type="region of interest" description="Disordered" evidence="1">
    <location>
        <begin position="47"/>
        <end position="75"/>
    </location>
</feature>
<feature type="region of interest" description="Disordered" evidence="1">
    <location>
        <begin position="142"/>
        <end position="166"/>
    </location>
</feature>
<proteinExistence type="predicted"/>
<evidence type="ECO:0000313" key="3">
    <source>
        <dbReference type="Proteomes" id="UP001222325"/>
    </source>
</evidence>
<evidence type="ECO:0000256" key="1">
    <source>
        <dbReference type="SAM" id="MobiDB-lite"/>
    </source>
</evidence>
<feature type="compositionally biased region" description="Low complexity" evidence="1">
    <location>
        <begin position="50"/>
        <end position="62"/>
    </location>
</feature>
<sequence>MGLGRAQGRSASGEGGGRGDGGTGSRSRAFASAARAHPCRAAHIEEDYSSRASARGSMSSGACPPSHTSRSRSAARRVLLGPRSSCASPACPSVPAPVLCSAHPLLSVNPRRGVVGARVSLVTCPQGHSLCAPRVGATFRMRIGHAPDPDPSPRPRRPRVRARPLVSDRPRHPLAGFCATCVAYTAPGNNRFCVPAPVVLAPSVATRASASAVCTQPLPRARRASIHPRSSGRDRAPPLTEELFRHGRCA</sequence>
<dbReference type="AlphaFoldDB" id="A0AAD6XKS1"/>
<gene>
    <name evidence="2" type="ORF">B0H15DRAFT_540616</name>
</gene>
<name>A0AAD6XKS1_9AGAR</name>
<reference evidence="2" key="1">
    <citation type="submission" date="2023-03" db="EMBL/GenBank/DDBJ databases">
        <title>Massive genome expansion in bonnet fungi (Mycena s.s.) driven by repeated elements and novel gene families across ecological guilds.</title>
        <authorList>
            <consortium name="Lawrence Berkeley National Laboratory"/>
            <person name="Harder C.B."/>
            <person name="Miyauchi S."/>
            <person name="Viragh M."/>
            <person name="Kuo A."/>
            <person name="Thoen E."/>
            <person name="Andreopoulos B."/>
            <person name="Lu D."/>
            <person name="Skrede I."/>
            <person name="Drula E."/>
            <person name="Henrissat B."/>
            <person name="Morin E."/>
            <person name="Kohler A."/>
            <person name="Barry K."/>
            <person name="LaButti K."/>
            <person name="Morin E."/>
            <person name="Salamov A."/>
            <person name="Lipzen A."/>
            <person name="Mereny Z."/>
            <person name="Hegedus B."/>
            <person name="Baldrian P."/>
            <person name="Stursova M."/>
            <person name="Weitz H."/>
            <person name="Taylor A."/>
            <person name="Grigoriev I.V."/>
            <person name="Nagy L.G."/>
            <person name="Martin F."/>
            <person name="Kauserud H."/>
        </authorList>
    </citation>
    <scope>NUCLEOTIDE SEQUENCE</scope>
    <source>
        <strain evidence="2">CBHHK173m</strain>
    </source>
</reference>
<accession>A0AAD6XKS1</accession>